<evidence type="ECO:0000259" key="2">
    <source>
        <dbReference type="PROSITE" id="PS50048"/>
    </source>
</evidence>
<protein>
    <recommendedName>
        <fullName evidence="2">Zn(2)-C6 fungal-type domain-containing protein</fullName>
    </recommendedName>
</protein>
<feature type="domain" description="Zn(2)-C6 fungal-type" evidence="2">
    <location>
        <begin position="16"/>
        <end position="46"/>
    </location>
</feature>
<proteinExistence type="predicted"/>
<accession>H8X8T7</accession>
<dbReference type="GeneID" id="14541678"/>
<dbReference type="KEGG" id="cot:CORT_0F03380"/>
<feature type="compositionally biased region" description="Low complexity" evidence="1">
    <location>
        <begin position="62"/>
        <end position="78"/>
    </location>
</feature>
<gene>
    <name evidence="3" type="ORF">CORT_0F03380</name>
</gene>
<evidence type="ECO:0000313" key="4">
    <source>
        <dbReference type="Proteomes" id="UP000005018"/>
    </source>
</evidence>
<dbReference type="GO" id="GO:0008270">
    <property type="term" value="F:zinc ion binding"/>
    <property type="evidence" value="ECO:0007669"/>
    <property type="project" value="InterPro"/>
</dbReference>
<dbReference type="SUPFAM" id="SSF57701">
    <property type="entry name" value="Zn2/Cys6 DNA-binding domain"/>
    <property type="match status" value="1"/>
</dbReference>
<dbReference type="Pfam" id="PF00172">
    <property type="entry name" value="Zn_clus"/>
    <property type="match status" value="1"/>
</dbReference>
<dbReference type="InterPro" id="IPR001138">
    <property type="entry name" value="Zn2Cys6_DnaBD"/>
</dbReference>
<dbReference type="InterPro" id="IPR052400">
    <property type="entry name" value="Zn2-C6_fungal_TF"/>
</dbReference>
<dbReference type="HOGENOM" id="CLU_034207_0_0_1"/>
<dbReference type="GO" id="GO:0000981">
    <property type="term" value="F:DNA-binding transcription factor activity, RNA polymerase II-specific"/>
    <property type="evidence" value="ECO:0007669"/>
    <property type="project" value="InterPro"/>
</dbReference>
<feature type="region of interest" description="Disordered" evidence="1">
    <location>
        <begin position="55"/>
        <end position="78"/>
    </location>
</feature>
<dbReference type="SMART" id="SM00066">
    <property type="entry name" value="GAL4"/>
    <property type="match status" value="1"/>
</dbReference>
<dbReference type="AlphaFoldDB" id="H8X8T7"/>
<reference evidence="3 4" key="1">
    <citation type="journal article" date="2012" name="PLoS ONE">
        <title>Sequence and analysis of the genome of the pathogenic yeast Candida orthopsilosis.</title>
        <authorList>
            <person name="Riccombeni A."/>
            <person name="Vidanes G."/>
            <person name="Proux-Wera E."/>
            <person name="Wolfe K.H."/>
            <person name="Butler G."/>
        </authorList>
    </citation>
    <scope>NUCLEOTIDE SEQUENCE [LARGE SCALE GENOMIC DNA]</scope>
    <source>
        <strain evidence="3 4">Co 90-125</strain>
    </source>
</reference>
<keyword evidence="4" id="KW-1185">Reference proteome</keyword>
<dbReference type="CDD" id="cd00067">
    <property type="entry name" value="GAL4"/>
    <property type="match status" value="1"/>
</dbReference>
<dbReference type="PANTHER" id="PTHR47657:SF7">
    <property type="entry name" value="STEROL REGULATORY ELEMENT-BINDING PROTEIN ECM22"/>
    <property type="match status" value="1"/>
</dbReference>
<evidence type="ECO:0000256" key="1">
    <source>
        <dbReference type="SAM" id="MobiDB-lite"/>
    </source>
</evidence>
<dbReference type="PANTHER" id="PTHR47657">
    <property type="entry name" value="STEROL REGULATORY ELEMENT-BINDING PROTEIN ECM22"/>
    <property type="match status" value="1"/>
</dbReference>
<dbReference type="RefSeq" id="XP_003870691.1">
    <property type="nucleotide sequence ID" value="XM_003870642.1"/>
</dbReference>
<dbReference type="eggNOG" id="ENOG502R6NR">
    <property type="taxonomic scope" value="Eukaryota"/>
</dbReference>
<dbReference type="InterPro" id="IPR036864">
    <property type="entry name" value="Zn2-C6_fun-type_DNA-bd_sf"/>
</dbReference>
<sequence>MPTTKIQSKRKRSRNGCLSCKQMKIKCNEAKPSCEYCIDTGRACVYATPISKSRMQRARKPSSVNEVTDTTTTPTSSVSSTIEILDSRITVSNSSSTSASPYEEKPSVSILCGYSHYEPPPNYVDHLTRSLVLNQASTMLGLSRFELRLLKFFDNQCVYMFSFGVNEGVHHAWKYKVPQLFMESELVRQSMFSFAAVALSSSLPLPEVQSLDNEDIFGTLAPHEEVCKFNLMARDNIYLKTTAHFLDTLNRAQEKIQQVNVSNSFGDPFTAKELKVSSILIFAMLGLQPYGLIKLISFDEDEETDLVKFSKSTRDITLNCASTLLQSEIRGLLYLRVNEDVYCPRIKECDYPIIKYLLQGLYEFQDSTDKVLDDTSHSYQTLQLTLDWLTKALFSCRYYRFPLPLFRFLQIIPDYFRTLLYAKHPYALKVLYVYASLCFIARFQMFKQYNIWRDFIVWYESEMGLNDNVERNLYHLVVDQCYVVTSYEEFPYFDPVEVVREKGPTS</sequence>
<organism evidence="3 4">
    <name type="scientific">Candida orthopsilosis (strain 90-125)</name>
    <name type="common">Yeast</name>
    <dbReference type="NCBI Taxonomy" id="1136231"/>
    <lineage>
        <taxon>Eukaryota</taxon>
        <taxon>Fungi</taxon>
        <taxon>Dikarya</taxon>
        <taxon>Ascomycota</taxon>
        <taxon>Saccharomycotina</taxon>
        <taxon>Pichiomycetes</taxon>
        <taxon>Debaryomycetaceae</taxon>
        <taxon>Candida/Lodderomyces clade</taxon>
        <taxon>Candida</taxon>
    </lineage>
</organism>
<dbReference type="PROSITE" id="PS00463">
    <property type="entry name" value="ZN2_CY6_FUNGAL_1"/>
    <property type="match status" value="1"/>
</dbReference>
<dbReference type="Proteomes" id="UP000005018">
    <property type="component" value="Chromosome 6"/>
</dbReference>
<dbReference type="Gene3D" id="4.10.240.10">
    <property type="entry name" value="Zn(2)-C6 fungal-type DNA-binding domain"/>
    <property type="match status" value="1"/>
</dbReference>
<evidence type="ECO:0000313" key="3">
    <source>
        <dbReference type="EMBL" id="CCG24562.1"/>
    </source>
</evidence>
<dbReference type="EMBL" id="HE681724">
    <property type="protein sequence ID" value="CCG24562.1"/>
    <property type="molecule type" value="Genomic_DNA"/>
</dbReference>
<dbReference type="PROSITE" id="PS50048">
    <property type="entry name" value="ZN2_CY6_FUNGAL_2"/>
    <property type="match status" value="1"/>
</dbReference>
<name>H8X8T7_CANO9</name>
<dbReference type="OrthoDB" id="3546279at2759"/>